<dbReference type="Proteomes" id="UP001162834">
    <property type="component" value="Chromosome"/>
</dbReference>
<organism evidence="2 3">
    <name type="scientific">Capillimicrobium parvum</name>
    <dbReference type="NCBI Taxonomy" id="2884022"/>
    <lineage>
        <taxon>Bacteria</taxon>
        <taxon>Bacillati</taxon>
        <taxon>Actinomycetota</taxon>
        <taxon>Thermoleophilia</taxon>
        <taxon>Solirubrobacterales</taxon>
        <taxon>Capillimicrobiaceae</taxon>
        <taxon>Capillimicrobium</taxon>
    </lineage>
</organism>
<dbReference type="Pfam" id="PF00582">
    <property type="entry name" value="Usp"/>
    <property type="match status" value="1"/>
</dbReference>
<reference evidence="2" key="1">
    <citation type="journal article" date="2022" name="Int. J. Syst. Evol. Microbiol.">
        <title>Pseudomonas aegrilactucae sp. nov. and Pseudomonas morbosilactucae sp. nov., pathogens causing bacterial rot of lettuce in Japan.</title>
        <authorList>
            <person name="Sawada H."/>
            <person name="Fujikawa T."/>
            <person name="Satou M."/>
        </authorList>
    </citation>
    <scope>NUCLEOTIDE SEQUENCE</scope>
    <source>
        <strain evidence="2">0166_1</strain>
    </source>
</reference>
<dbReference type="InterPro" id="IPR006016">
    <property type="entry name" value="UspA"/>
</dbReference>
<name>A0A9E6Y349_9ACTN</name>
<dbReference type="RefSeq" id="WP_259313029.1">
    <property type="nucleotide sequence ID" value="NZ_CP087164.1"/>
</dbReference>
<evidence type="ECO:0000313" key="3">
    <source>
        <dbReference type="Proteomes" id="UP001162834"/>
    </source>
</evidence>
<dbReference type="AlphaFoldDB" id="A0A9E6Y349"/>
<dbReference type="KEGG" id="sbae:DSM104329_05450"/>
<sequence>MPRRILVGYDHTEEAAAGLRRAAGLARAERAELTVVHVAVPPPSWVGVGLLALPLVEDVVSSGDLLVRQAVAELPGDLAVRWHLVTGADASTGLCRHRCVRRALRRTLEQGGHDLIVLGTGTKPGRIARAFLRACPDLVMTAPYVPSVELGAAPGTRPAPMLPSISLK</sequence>
<dbReference type="Gene3D" id="3.40.50.620">
    <property type="entry name" value="HUPs"/>
    <property type="match status" value="1"/>
</dbReference>
<evidence type="ECO:0000313" key="2">
    <source>
        <dbReference type="EMBL" id="UGS39018.1"/>
    </source>
</evidence>
<dbReference type="EMBL" id="CP087164">
    <property type="protein sequence ID" value="UGS39018.1"/>
    <property type="molecule type" value="Genomic_DNA"/>
</dbReference>
<accession>A0A9E6Y349</accession>
<dbReference type="InterPro" id="IPR014729">
    <property type="entry name" value="Rossmann-like_a/b/a_fold"/>
</dbReference>
<feature type="domain" description="UspA" evidence="1">
    <location>
        <begin position="1"/>
        <end position="122"/>
    </location>
</feature>
<proteinExistence type="predicted"/>
<dbReference type="SUPFAM" id="SSF52402">
    <property type="entry name" value="Adenine nucleotide alpha hydrolases-like"/>
    <property type="match status" value="1"/>
</dbReference>
<protein>
    <recommendedName>
        <fullName evidence="1">UspA domain-containing protein</fullName>
    </recommendedName>
</protein>
<evidence type="ECO:0000259" key="1">
    <source>
        <dbReference type="Pfam" id="PF00582"/>
    </source>
</evidence>
<keyword evidence="3" id="KW-1185">Reference proteome</keyword>
<gene>
    <name evidence="2" type="ORF">DSM104329_05450</name>
</gene>